<evidence type="ECO:0000259" key="3">
    <source>
        <dbReference type="SMART" id="SM00829"/>
    </source>
</evidence>
<dbReference type="InterPro" id="IPR036291">
    <property type="entry name" value="NAD(P)-bd_dom_sf"/>
</dbReference>
<dbReference type="InterPro" id="IPR013154">
    <property type="entry name" value="ADH-like_N"/>
</dbReference>
<dbReference type="Proteomes" id="UP000241444">
    <property type="component" value="Unassembled WGS sequence"/>
</dbReference>
<dbReference type="Gene3D" id="3.40.50.720">
    <property type="entry name" value="NAD(P)-binding Rossmann-like Domain"/>
    <property type="match status" value="1"/>
</dbReference>
<dbReference type="RefSeq" id="WP_106711536.1">
    <property type="nucleotide sequence ID" value="NZ_PGGO01000008.1"/>
</dbReference>
<dbReference type="InterPro" id="IPR020843">
    <property type="entry name" value="ER"/>
</dbReference>
<organism evidence="4 5">
    <name type="scientific">Phyllobacterium brassicacearum</name>
    <dbReference type="NCBI Taxonomy" id="314235"/>
    <lineage>
        <taxon>Bacteria</taxon>
        <taxon>Pseudomonadati</taxon>
        <taxon>Pseudomonadota</taxon>
        <taxon>Alphaproteobacteria</taxon>
        <taxon>Hyphomicrobiales</taxon>
        <taxon>Phyllobacteriaceae</taxon>
        <taxon>Phyllobacterium</taxon>
    </lineage>
</organism>
<dbReference type="SUPFAM" id="SSF51735">
    <property type="entry name" value="NAD(P)-binding Rossmann-fold domains"/>
    <property type="match status" value="1"/>
</dbReference>
<proteinExistence type="predicted"/>
<evidence type="ECO:0000256" key="2">
    <source>
        <dbReference type="ARBA" id="ARBA00023002"/>
    </source>
</evidence>
<dbReference type="SMART" id="SM00829">
    <property type="entry name" value="PKS_ER"/>
    <property type="match status" value="1"/>
</dbReference>
<comment type="caution">
    <text evidence="4">The sequence shown here is derived from an EMBL/GenBank/DDBJ whole genome shotgun (WGS) entry which is preliminary data.</text>
</comment>
<dbReference type="Gene3D" id="3.90.180.10">
    <property type="entry name" value="Medium-chain alcohol dehydrogenases, catalytic domain"/>
    <property type="match status" value="1"/>
</dbReference>
<dbReference type="GO" id="GO:0070402">
    <property type="term" value="F:NADPH binding"/>
    <property type="evidence" value="ECO:0007669"/>
    <property type="project" value="TreeGrafter"/>
</dbReference>
<dbReference type="AlphaFoldDB" id="A0A2P7BQI3"/>
<dbReference type="InterPro" id="IPR013149">
    <property type="entry name" value="ADH-like_C"/>
</dbReference>
<name>A0A2P7BQI3_9HYPH</name>
<dbReference type="Pfam" id="PF08240">
    <property type="entry name" value="ADH_N"/>
    <property type="match status" value="1"/>
</dbReference>
<dbReference type="Pfam" id="PF00107">
    <property type="entry name" value="ADH_zinc_N"/>
    <property type="match status" value="1"/>
</dbReference>
<evidence type="ECO:0000313" key="4">
    <source>
        <dbReference type="EMBL" id="PSH68685.1"/>
    </source>
</evidence>
<dbReference type="CDD" id="cd08253">
    <property type="entry name" value="zeta_crystallin"/>
    <property type="match status" value="1"/>
</dbReference>
<dbReference type="InterPro" id="IPR011032">
    <property type="entry name" value="GroES-like_sf"/>
</dbReference>
<dbReference type="SUPFAM" id="SSF50129">
    <property type="entry name" value="GroES-like"/>
    <property type="match status" value="1"/>
</dbReference>
<gene>
    <name evidence="4" type="ORF">CU102_13110</name>
</gene>
<dbReference type="PANTHER" id="PTHR48106:SF18">
    <property type="entry name" value="QUINONE OXIDOREDUCTASE PIG3"/>
    <property type="match status" value="1"/>
</dbReference>
<keyword evidence="2" id="KW-0560">Oxidoreductase</keyword>
<dbReference type="EMBL" id="PGGO01000008">
    <property type="protein sequence ID" value="PSH68685.1"/>
    <property type="molecule type" value="Genomic_DNA"/>
</dbReference>
<dbReference type="OrthoDB" id="7355832at2"/>
<dbReference type="GO" id="GO:0016651">
    <property type="term" value="F:oxidoreductase activity, acting on NAD(P)H"/>
    <property type="evidence" value="ECO:0007669"/>
    <property type="project" value="TreeGrafter"/>
</dbReference>
<evidence type="ECO:0000256" key="1">
    <source>
        <dbReference type="ARBA" id="ARBA00022857"/>
    </source>
</evidence>
<dbReference type="PANTHER" id="PTHR48106">
    <property type="entry name" value="QUINONE OXIDOREDUCTASE PIG3-RELATED"/>
    <property type="match status" value="1"/>
</dbReference>
<feature type="domain" description="Enoyl reductase (ER)" evidence="3">
    <location>
        <begin position="11"/>
        <end position="322"/>
    </location>
</feature>
<evidence type="ECO:0000313" key="5">
    <source>
        <dbReference type="Proteomes" id="UP000241444"/>
    </source>
</evidence>
<sequence>MKAAWYERNGTARDVLIIGELPKPRPGPGEVLVRVHVSGINPSDVKGRRGRPLPGPRVVPHSDGAGIVEEVGQGVPENRIGERVWLWNGQWKRAFGTAAEYIALPAQQAVRLPESVDFAVGACLGIPGLTAMHAIDLLDLTKGKTVLVTGAASAVGNYATQIATARGARVIGTASAEKAGHARSAGAAEIVDYKNEDLAARVLEMTNGNGADAVVDMDFSTTARLLSAGILAPHGKYVCYGSNVPGENAVPFGDLLFRSLTLQFFLVYELRADQRAAALADLATMLESGGLTHSIGARFPLGEIAAAHETVEAGHLVGNVVLDLID</sequence>
<protein>
    <submittedName>
        <fullName evidence="4">NADPH:quinone reductase</fullName>
    </submittedName>
</protein>
<accession>A0A2P7BQI3</accession>
<reference evidence="5" key="1">
    <citation type="submission" date="2017-11" db="EMBL/GenBank/DDBJ databases">
        <authorList>
            <person name="Kuznetsova I."/>
            <person name="Sazanova A."/>
            <person name="Chirak E."/>
            <person name="Safronova V."/>
            <person name="Willems A."/>
        </authorList>
    </citation>
    <scope>NUCLEOTIDE SEQUENCE [LARGE SCALE GENOMIC DNA]</scope>
    <source>
        <strain evidence="5">STM 196</strain>
    </source>
</reference>
<keyword evidence="1" id="KW-0521">NADP</keyword>
<keyword evidence="5" id="KW-1185">Reference proteome</keyword>